<dbReference type="HAMAP" id="MF_00386">
    <property type="entry name" value="UPF0161_YidD"/>
    <property type="match status" value="1"/>
</dbReference>
<dbReference type="InterPro" id="IPR002696">
    <property type="entry name" value="Membr_insert_effic_factor_YidD"/>
</dbReference>
<dbReference type="Pfam" id="PF01809">
    <property type="entry name" value="YidD"/>
    <property type="match status" value="1"/>
</dbReference>
<evidence type="ECO:0000256" key="1">
    <source>
        <dbReference type="HAMAP-Rule" id="MF_00386"/>
    </source>
</evidence>
<evidence type="ECO:0000313" key="2">
    <source>
        <dbReference type="EMBL" id="SAY38432.1"/>
    </source>
</evidence>
<dbReference type="PANTHER" id="PTHR33383:SF1">
    <property type="entry name" value="MEMBRANE PROTEIN INSERTION EFFICIENCY FACTOR-RELATED"/>
    <property type="match status" value="1"/>
</dbReference>
<sequence>MSVTPRKGDGPTKWLAAPLIGLIGLYQRFISPLLAPRCRFSPSCSAYAMEALERHGLWRGSWLSVWRLLRCHPFTAGGYDPVPDP</sequence>
<dbReference type="Proteomes" id="UP000182631">
    <property type="component" value="Unassembled WGS sequence"/>
</dbReference>
<dbReference type="EMBL" id="FITM01000034">
    <property type="protein sequence ID" value="SAY38432.1"/>
    <property type="molecule type" value="Genomic_DNA"/>
</dbReference>
<keyword evidence="3" id="KW-1185">Reference proteome</keyword>
<dbReference type="SMART" id="SM01234">
    <property type="entry name" value="Haemolytic"/>
    <property type="match status" value="1"/>
</dbReference>
<comment type="function">
    <text evidence="1">Could be involved in insertion of integral membrane proteins into the membrane.</text>
</comment>
<protein>
    <recommendedName>
        <fullName evidence="1">Putative membrane protein insertion efficiency factor</fullName>
    </recommendedName>
</protein>
<comment type="similarity">
    <text evidence="1">Belongs to the UPF0161 family.</text>
</comment>
<proteinExistence type="inferred from homology"/>
<comment type="subcellular location">
    <subcellularLocation>
        <location evidence="1">Cell membrane</location>
        <topology evidence="1">Peripheral membrane protein</topology>
        <orientation evidence="1">Cytoplasmic side</orientation>
    </subcellularLocation>
</comment>
<keyword evidence="1" id="KW-1003">Cell membrane</keyword>
<accession>A0A165B075</accession>
<dbReference type="GO" id="GO:0005886">
    <property type="term" value="C:plasma membrane"/>
    <property type="evidence" value="ECO:0007669"/>
    <property type="project" value="UniProtKB-SubCell"/>
</dbReference>
<organism evidence="2 3">
    <name type="scientific">Candidatus Synechococcus spongiarum</name>
    <dbReference type="NCBI Taxonomy" id="431041"/>
    <lineage>
        <taxon>Bacteria</taxon>
        <taxon>Bacillati</taxon>
        <taxon>Cyanobacteriota</taxon>
        <taxon>Cyanophyceae</taxon>
        <taxon>Synechococcales</taxon>
        <taxon>Synechococcaceae</taxon>
        <taxon>Synechococcus</taxon>
    </lineage>
</organism>
<keyword evidence="1" id="KW-0472">Membrane</keyword>
<dbReference type="RefSeq" id="WP_306806770.1">
    <property type="nucleotide sequence ID" value="NZ_FITM01000034.1"/>
</dbReference>
<name>A0A165B075_9SYNE</name>
<reference evidence="3" key="1">
    <citation type="submission" date="2016-02" db="EMBL/GenBank/DDBJ databases">
        <authorList>
            <person name="liu f."/>
        </authorList>
    </citation>
    <scope>NUCLEOTIDE SEQUENCE [LARGE SCALE GENOMIC DNA]</scope>
</reference>
<dbReference type="PANTHER" id="PTHR33383">
    <property type="entry name" value="MEMBRANE PROTEIN INSERTION EFFICIENCY FACTOR-RELATED"/>
    <property type="match status" value="1"/>
</dbReference>
<gene>
    <name evidence="2" type="ORF">FLM9_315</name>
</gene>
<dbReference type="AlphaFoldDB" id="A0A165B075"/>
<evidence type="ECO:0000313" key="3">
    <source>
        <dbReference type="Proteomes" id="UP000182631"/>
    </source>
</evidence>
<dbReference type="NCBIfam" id="TIGR00278">
    <property type="entry name" value="membrane protein insertion efficiency factor YidD"/>
    <property type="match status" value="1"/>
</dbReference>